<protein>
    <submittedName>
        <fullName evidence="1">Uncharacterized protein</fullName>
    </submittedName>
</protein>
<proteinExistence type="predicted"/>
<reference evidence="1 2" key="1">
    <citation type="submission" date="2016-01" db="EMBL/GenBank/DDBJ databases">
        <title>Draft Genome Sequences of Seven Thermophilic Sporeformers Isolated from Foods.</title>
        <authorList>
            <person name="Berendsen E.M."/>
            <person name="Wells-Bennik M.H."/>
            <person name="Krawcyk A.O."/>
            <person name="De Jong A."/>
            <person name="Holsappel S."/>
            <person name="Eijlander R.T."/>
            <person name="Kuipers O.P."/>
        </authorList>
    </citation>
    <scope>NUCLEOTIDE SEQUENCE [LARGE SCALE GENOMIC DNA]</scope>
    <source>
        <strain evidence="1 2">B4135</strain>
    </source>
</reference>
<gene>
    <name evidence="1" type="ORF">B4135_2163</name>
</gene>
<name>A0A150M565_9BACI</name>
<organism evidence="1 2">
    <name type="scientific">Caldibacillus debilis</name>
    <dbReference type="NCBI Taxonomy" id="301148"/>
    <lineage>
        <taxon>Bacteria</taxon>
        <taxon>Bacillati</taxon>
        <taxon>Bacillota</taxon>
        <taxon>Bacilli</taxon>
        <taxon>Bacillales</taxon>
        <taxon>Bacillaceae</taxon>
        <taxon>Caldibacillus</taxon>
    </lineage>
</organism>
<evidence type="ECO:0000313" key="1">
    <source>
        <dbReference type="EMBL" id="KYD19239.1"/>
    </source>
</evidence>
<comment type="caution">
    <text evidence="1">The sequence shown here is derived from an EMBL/GenBank/DDBJ whole genome shotgun (WGS) entry which is preliminary data.</text>
</comment>
<dbReference type="EMBL" id="LQYT01000043">
    <property type="protein sequence ID" value="KYD19239.1"/>
    <property type="molecule type" value="Genomic_DNA"/>
</dbReference>
<accession>A0A150M565</accession>
<sequence>MIKRLQSIIIKIKPIRKFFQTLIYQHFLGLYLTFEGLKLFDELHAQPNRDRLYLTFEGLKPVPRLAEIASSDVVCILPLRD</sequence>
<dbReference type="Proteomes" id="UP000075683">
    <property type="component" value="Unassembled WGS sequence"/>
</dbReference>
<evidence type="ECO:0000313" key="2">
    <source>
        <dbReference type="Proteomes" id="UP000075683"/>
    </source>
</evidence>
<dbReference type="AlphaFoldDB" id="A0A150M565"/>